<dbReference type="CDD" id="cd00093">
    <property type="entry name" value="HTH_XRE"/>
    <property type="match status" value="1"/>
</dbReference>
<evidence type="ECO:0000313" key="4">
    <source>
        <dbReference type="Proteomes" id="UP000650511"/>
    </source>
</evidence>
<dbReference type="InterPro" id="IPR050807">
    <property type="entry name" value="TransReg_Diox_bact_type"/>
</dbReference>
<reference evidence="3" key="1">
    <citation type="journal article" date="2014" name="Int. J. Syst. Evol. Microbiol.">
        <title>Complete genome sequence of Corynebacterium casei LMG S-19264T (=DSM 44701T), isolated from a smear-ripened cheese.</title>
        <authorList>
            <consortium name="US DOE Joint Genome Institute (JGI-PGF)"/>
            <person name="Walter F."/>
            <person name="Albersmeier A."/>
            <person name="Kalinowski J."/>
            <person name="Ruckert C."/>
        </authorList>
    </citation>
    <scope>NUCLEOTIDE SEQUENCE</scope>
    <source>
        <strain evidence="3">CGMCC 1.14988</strain>
    </source>
</reference>
<protein>
    <submittedName>
        <fullName evidence="3">XRE family transcriptional regulator</fullName>
    </submittedName>
</protein>
<dbReference type="InterPro" id="IPR010982">
    <property type="entry name" value="Lambda_DNA-bd_dom_sf"/>
</dbReference>
<accession>A0A8J3A8M9</accession>
<dbReference type="AlphaFoldDB" id="A0A8J3A8M9"/>
<dbReference type="SUPFAM" id="SSF47413">
    <property type="entry name" value="lambda repressor-like DNA-binding domains"/>
    <property type="match status" value="1"/>
</dbReference>
<dbReference type="Pfam" id="PF01381">
    <property type="entry name" value="HTH_3"/>
    <property type="match status" value="1"/>
</dbReference>
<gene>
    <name evidence="3" type="ORF">GCM10011354_10850</name>
</gene>
<dbReference type="Proteomes" id="UP000650511">
    <property type="component" value="Unassembled WGS sequence"/>
</dbReference>
<dbReference type="Gene3D" id="2.60.120.10">
    <property type="entry name" value="Jelly Rolls"/>
    <property type="match status" value="1"/>
</dbReference>
<dbReference type="RefSeq" id="WP_205745183.1">
    <property type="nucleotide sequence ID" value="NZ_BMHA01000003.1"/>
</dbReference>
<name>A0A8J3A8M9_9ACTN</name>
<evidence type="ECO:0000256" key="1">
    <source>
        <dbReference type="ARBA" id="ARBA00023125"/>
    </source>
</evidence>
<keyword evidence="4" id="KW-1185">Reference proteome</keyword>
<dbReference type="PROSITE" id="PS50943">
    <property type="entry name" value="HTH_CROC1"/>
    <property type="match status" value="1"/>
</dbReference>
<dbReference type="GO" id="GO:0005829">
    <property type="term" value="C:cytosol"/>
    <property type="evidence" value="ECO:0007669"/>
    <property type="project" value="TreeGrafter"/>
</dbReference>
<dbReference type="InterPro" id="IPR014710">
    <property type="entry name" value="RmlC-like_jellyroll"/>
</dbReference>
<sequence length="200" mass="21086">MHEDRPHDPDADHGAEQLRARVAATVRELRTRSGRSLADVSGAAGIGKSTLHAIEAGDANPGIETLWALARALGVPFGALLEPQLPAVRVLRAADAPRLRSERSNLEARVLLSTSQLARVELSVLELDPAGPGDPDGNADPHTAGTVEHVLVTSGRLRVGPVDALVDLEVGDLATFPGDVAHRYEARSAGTRAVLLVEYT</sequence>
<organism evidence="3 4">
    <name type="scientific">Egicoccus halophilus</name>
    <dbReference type="NCBI Taxonomy" id="1670830"/>
    <lineage>
        <taxon>Bacteria</taxon>
        <taxon>Bacillati</taxon>
        <taxon>Actinomycetota</taxon>
        <taxon>Nitriliruptoria</taxon>
        <taxon>Egicoccales</taxon>
        <taxon>Egicoccaceae</taxon>
        <taxon>Egicoccus</taxon>
    </lineage>
</organism>
<dbReference type="InterPro" id="IPR001387">
    <property type="entry name" value="Cro/C1-type_HTH"/>
</dbReference>
<evidence type="ECO:0000259" key="2">
    <source>
        <dbReference type="PROSITE" id="PS50943"/>
    </source>
</evidence>
<feature type="domain" description="HTH cro/C1-type" evidence="2">
    <location>
        <begin position="26"/>
        <end position="80"/>
    </location>
</feature>
<comment type="caution">
    <text evidence="3">The sequence shown here is derived from an EMBL/GenBank/DDBJ whole genome shotgun (WGS) entry which is preliminary data.</text>
</comment>
<dbReference type="PANTHER" id="PTHR46797:SF1">
    <property type="entry name" value="METHYLPHOSPHONATE SYNTHASE"/>
    <property type="match status" value="1"/>
</dbReference>
<reference evidence="3" key="2">
    <citation type="submission" date="2020-09" db="EMBL/GenBank/DDBJ databases">
        <authorList>
            <person name="Sun Q."/>
            <person name="Zhou Y."/>
        </authorList>
    </citation>
    <scope>NUCLEOTIDE SEQUENCE</scope>
    <source>
        <strain evidence="3">CGMCC 1.14988</strain>
    </source>
</reference>
<dbReference type="SUPFAM" id="SSF51182">
    <property type="entry name" value="RmlC-like cupins"/>
    <property type="match status" value="1"/>
</dbReference>
<dbReference type="GO" id="GO:0003677">
    <property type="term" value="F:DNA binding"/>
    <property type="evidence" value="ECO:0007669"/>
    <property type="project" value="UniProtKB-KW"/>
</dbReference>
<dbReference type="EMBL" id="BMHA01000003">
    <property type="protein sequence ID" value="GGI04789.1"/>
    <property type="molecule type" value="Genomic_DNA"/>
</dbReference>
<proteinExistence type="predicted"/>
<dbReference type="InterPro" id="IPR011051">
    <property type="entry name" value="RmlC_Cupin_sf"/>
</dbReference>
<dbReference type="PANTHER" id="PTHR46797">
    <property type="entry name" value="HTH-TYPE TRANSCRIPTIONAL REGULATOR"/>
    <property type="match status" value="1"/>
</dbReference>
<dbReference type="Gene3D" id="1.10.260.40">
    <property type="entry name" value="lambda repressor-like DNA-binding domains"/>
    <property type="match status" value="1"/>
</dbReference>
<keyword evidence="1" id="KW-0238">DNA-binding</keyword>
<dbReference type="SMART" id="SM00530">
    <property type="entry name" value="HTH_XRE"/>
    <property type="match status" value="1"/>
</dbReference>
<dbReference type="CDD" id="cd02209">
    <property type="entry name" value="cupin_XRE_C"/>
    <property type="match status" value="1"/>
</dbReference>
<evidence type="ECO:0000313" key="3">
    <source>
        <dbReference type="EMBL" id="GGI04789.1"/>
    </source>
</evidence>
<dbReference type="GO" id="GO:0003700">
    <property type="term" value="F:DNA-binding transcription factor activity"/>
    <property type="evidence" value="ECO:0007669"/>
    <property type="project" value="TreeGrafter"/>
</dbReference>